<reference evidence="7" key="1">
    <citation type="journal article" date="2020" name="Fungal Divers.">
        <title>Resolving the Mortierellaceae phylogeny through synthesis of multi-gene phylogenetics and phylogenomics.</title>
        <authorList>
            <person name="Vandepol N."/>
            <person name="Liber J."/>
            <person name="Desiro A."/>
            <person name="Na H."/>
            <person name="Kennedy M."/>
            <person name="Barry K."/>
            <person name="Grigoriev I.V."/>
            <person name="Miller A.N."/>
            <person name="O'Donnell K."/>
            <person name="Stajich J.E."/>
            <person name="Bonito G."/>
        </authorList>
    </citation>
    <scope>NUCLEOTIDE SEQUENCE</scope>
    <source>
        <strain evidence="7">KOD1015</strain>
    </source>
</reference>
<evidence type="ECO:0000256" key="6">
    <source>
        <dbReference type="SAM" id="SignalP"/>
    </source>
</evidence>
<organism evidence="7 8">
    <name type="scientific">Lunasporangiospora selenospora</name>
    <dbReference type="NCBI Taxonomy" id="979761"/>
    <lineage>
        <taxon>Eukaryota</taxon>
        <taxon>Fungi</taxon>
        <taxon>Fungi incertae sedis</taxon>
        <taxon>Mucoromycota</taxon>
        <taxon>Mortierellomycotina</taxon>
        <taxon>Mortierellomycetes</taxon>
        <taxon>Mortierellales</taxon>
        <taxon>Mortierellaceae</taxon>
        <taxon>Lunasporangiospora</taxon>
    </lineage>
</organism>
<keyword evidence="8" id="KW-1185">Reference proteome</keyword>
<feature type="region of interest" description="Disordered" evidence="5">
    <location>
        <begin position="319"/>
        <end position="360"/>
    </location>
</feature>
<evidence type="ECO:0000313" key="8">
    <source>
        <dbReference type="Proteomes" id="UP000780801"/>
    </source>
</evidence>
<evidence type="ECO:0000256" key="2">
    <source>
        <dbReference type="ARBA" id="ARBA00022692"/>
    </source>
</evidence>
<dbReference type="GO" id="GO:0032469">
    <property type="term" value="P:endoplasmic reticulum calcium ion homeostasis"/>
    <property type="evidence" value="ECO:0007669"/>
    <property type="project" value="InterPro"/>
</dbReference>
<feature type="compositionally biased region" description="Basic residues" evidence="5">
    <location>
        <begin position="348"/>
        <end position="360"/>
    </location>
</feature>
<dbReference type="Pfam" id="PF07946">
    <property type="entry name" value="CCDC47"/>
    <property type="match status" value="1"/>
</dbReference>
<dbReference type="GO" id="GO:0005783">
    <property type="term" value="C:endoplasmic reticulum"/>
    <property type="evidence" value="ECO:0007669"/>
    <property type="project" value="InterPro"/>
</dbReference>
<feature type="signal peptide" evidence="6">
    <location>
        <begin position="1"/>
        <end position="22"/>
    </location>
</feature>
<dbReference type="InterPro" id="IPR012879">
    <property type="entry name" value="CCDC47"/>
</dbReference>
<name>A0A9P6FQM5_9FUNG</name>
<protein>
    <recommendedName>
        <fullName evidence="9">DUF1682 domain-containing protein</fullName>
    </recommendedName>
</protein>
<accession>A0A9P6FQM5</accession>
<evidence type="ECO:0000256" key="4">
    <source>
        <dbReference type="ARBA" id="ARBA00023136"/>
    </source>
</evidence>
<evidence type="ECO:0000313" key="7">
    <source>
        <dbReference type="EMBL" id="KAF9579589.1"/>
    </source>
</evidence>
<keyword evidence="6" id="KW-0732">Signal</keyword>
<dbReference type="PANTHER" id="PTHR12883">
    <property type="entry name" value="ADIPOCYTE-SPECIFIC PROTEIN 4-RELATED"/>
    <property type="match status" value="1"/>
</dbReference>
<feature type="chain" id="PRO_5040357252" description="DUF1682 domain-containing protein" evidence="6">
    <location>
        <begin position="23"/>
        <end position="360"/>
    </location>
</feature>
<proteinExistence type="predicted"/>
<comment type="subcellular location">
    <subcellularLocation>
        <location evidence="1">Membrane</location>
        <topology evidence="1">Single-pass membrane protein</topology>
    </subcellularLocation>
</comment>
<dbReference type="AlphaFoldDB" id="A0A9P6FQM5"/>
<feature type="compositionally biased region" description="Basic and acidic residues" evidence="5">
    <location>
        <begin position="319"/>
        <end position="347"/>
    </location>
</feature>
<sequence>MSRALLLLGLVSSLATLSVVHADASFDEILEQIPYYESAKELWERFPQEIMYLSVIFLILVTHWVGKRHNEVLAKTTMAVMLPLFRNNFARVGDNGAELAIDAPHEYIIYLTGRQHVSTVHGLIKMRPRQDLIRTLLTLFSGTIQDTCTLNVTMNANEYSDGVFAVVPKDTGTAIRNKYYDLNTYTKASNQRALDSSLITLTESNELTEAILPLVSEHINKAAKWLDYFIVSDQPMFKPEEAPTEPFAKRISLSFRMPDHRHAREIIPLVEALIACLDGLPQKCHVMTLTKTKFAKAREEEMKDLNKKTLAEKARALEEKRVREKREQEKNLSPEAQRKLAAKEEKRSIKKRQKMVSSKK</sequence>
<dbReference type="GO" id="GO:0016020">
    <property type="term" value="C:membrane"/>
    <property type="evidence" value="ECO:0007669"/>
    <property type="project" value="UniProtKB-SubCell"/>
</dbReference>
<dbReference type="EMBL" id="JAABOA010002653">
    <property type="protein sequence ID" value="KAF9579589.1"/>
    <property type="molecule type" value="Genomic_DNA"/>
</dbReference>
<dbReference type="PANTHER" id="PTHR12883:SF0">
    <property type="entry name" value="PAT COMPLEX SUBUNIT CCDC47"/>
    <property type="match status" value="1"/>
</dbReference>
<evidence type="ECO:0008006" key="9">
    <source>
        <dbReference type="Google" id="ProtNLM"/>
    </source>
</evidence>
<comment type="caution">
    <text evidence="7">The sequence shown here is derived from an EMBL/GenBank/DDBJ whole genome shotgun (WGS) entry which is preliminary data.</text>
</comment>
<evidence type="ECO:0000256" key="1">
    <source>
        <dbReference type="ARBA" id="ARBA00004167"/>
    </source>
</evidence>
<keyword evidence="3" id="KW-1133">Transmembrane helix</keyword>
<dbReference type="GO" id="GO:0005509">
    <property type="term" value="F:calcium ion binding"/>
    <property type="evidence" value="ECO:0007669"/>
    <property type="project" value="InterPro"/>
</dbReference>
<keyword evidence="2" id="KW-0812">Transmembrane</keyword>
<dbReference type="Proteomes" id="UP000780801">
    <property type="component" value="Unassembled WGS sequence"/>
</dbReference>
<evidence type="ECO:0000256" key="5">
    <source>
        <dbReference type="SAM" id="MobiDB-lite"/>
    </source>
</evidence>
<evidence type="ECO:0000256" key="3">
    <source>
        <dbReference type="ARBA" id="ARBA00022989"/>
    </source>
</evidence>
<keyword evidence="4" id="KW-0472">Membrane</keyword>
<dbReference type="OrthoDB" id="10039147at2759"/>
<gene>
    <name evidence="7" type="ORF">BGW38_004098</name>
</gene>